<dbReference type="Proteomes" id="UP000597761">
    <property type="component" value="Unassembled WGS sequence"/>
</dbReference>
<dbReference type="PRINTS" id="PR01950">
    <property type="entry name" value="LANCSUPER"/>
</dbReference>
<name>A0ABQ1PMB7_9MICC</name>
<dbReference type="CDD" id="cd14014">
    <property type="entry name" value="STKc_PknB_like"/>
    <property type="match status" value="1"/>
</dbReference>
<feature type="region of interest" description="Disordered" evidence="7">
    <location>
        <begin position="1"/>
        <end position="30"/>
    </location>
</feature>
<evidence type="ECO:0000256" key="4">
    <source>
        <dbReference type="ARBA" id="ARBA00022741"/>
    </source>
</evidence>
<dbReference type="SMART" id="SM01260">
    <property type="entry name" value="LANC_like"/>
    <property type="match status" value="1"/>
</dbReference>
<accession>A0ABQ1PMB7</accession>
<dbReference type="PROSITE" id="PS50011">
    <property type="entry name" value="PROTEIN_KINASE_DOM"/>
    <property type="match status" value="1"/>
</dbReference>
<evidence type="ECO:0000256" key="2">
    <source>
        <dbReference type="ARBA" id="ARBA00022527"/>
    </source>
</evidence>
<keyword evidence="10" id="KW-1185">Reference proteome</keyword>
<dbReference type="Pfam" id="PF00069">
    <property type="entry name" value="Pkinase"/>
    <property type="match status" value="1"/>
</dbReference>
<evidence type="ECO:0000259" key="8">
    <source>
        <dbReference type="PROSITE" id="PS50011"/>
    </source>
</evidence>
<feature type="compositionally biased region" description="Basic and acidic residues" evidence="7">
    <location>
        <begin position="18"/>
        <end position="30"/>
    </location>
</feature>
<gene>
    <name evidence="9" type="ORF">GCM10011512_28140</name>
</gene>
<dbReference type="SUPFAM" id="SSF158745">
    <property type="entry name" value="LanC-like"/>
    <property type="match status" value="1"/>
</dbReference>
<organism evidence="9 10">
    <name type="scientific">Tersicoccus solisilvae</name>
    <dbReference type="NCBI Taxonomy" id="1882339"/>
    <lineage>
        <taxon>Bacteria</taxon>
        <taxon>Bacillati</taxon>
        <taxon>Actinomycetota</taxon>
        <taxon>Actinomycetes</taxon>
        <taxon>Micrococcales</taxon>
        <taxon>Micrococcaceae</taxon>
        <taxon>Tersicoccus</taxon>
    </lineage>
</organism>
<dbReference type="Gene3D" id="1.10.510.10">
    <property type="entry name" value="Transferase(Phosphotransferase) domain 1"/>
    <property type="match status" value="1"/>
</dbReference>
<keyword evidence="4" id="KW-0547">Nucleotide-binding</keyword>
<dbReference type="Pfam" id="PF05147">
    <property type="entry name" value="LANC_like"/>
    <property type="match status" value="1"/>
</dbReference>
<evidence type="ECO:0000256" key="3">
    <source>
        <dbReference type="ARBA" id="ARBA00022679"/>
    </source>
</evidence>
<keyword evidence="5" id="KW-0418">Kinase</keyword>
<dbReference type="InterPro" id="IPR012341">
    <property type="entry name" value="6hp_glycosidase-like_sf"/>
</dbReference>
<comment type="caution">
    <text evidence="9">The sequence shown here is derived from an EMBL/GenBank/DDBJ whole genome shotgun (WGS) entry which is preliminary data.</text>
</comment>
<keyword evidence="2" id="KW-0723">Serine/threonine-protein kinase</keyword>
<dbReference type="EMBL" id="BMJI01000026">
    <property type="protein sequence ID" value="GGC99590.1"/>
    <property type="molecule type" value="Genomic_DNA"/>
</dbReference>
<evidence type="ECO:0000256" key="7">
    <source>
        <dbReference type="SAM" id="MobiDB-lite"/>
    </source>
</evidence>
<reference evidence="10" key="1">
    <citation type="journal article" date="2019" name="Int. J. Syst. Evol. Microbiol.">
        <title>The Global Catalogue of Microorganisms (GCM) 10K type strain sequencing project: providing services to taxonomists for standard genome sequencing and annotation.</title>
        <authorList>
            <consortium name="The Broad Institute Genomics Platform"/>
            <consortium name="The Broad Institute Genome Sequencing Center for Infectious Disease"/>
            <person name="Wu L."/>
            <person name="Ma J."/>
        </authorList>
    </citation>
    <scope>NUCLEOTIDE SEQUENCE [LARGE SCALE GENOMIC DNA]</scope>
    <source>
        <strain evidence="10">CGMCC 1.15480</strain>
    </source>
</reference>
<dbReference type="InterPro" id="IPR007822">
    <property type="entry name" value="LANC-like"/>
</dbReference>
<dbReference type="PANTHER" id="PTHR43289">
    <property type="entry name" value="MITOGEN-ACTIVATED PROTEIN KINASE KINASE KINASE 20-RELATED"/>
    <property type="match status" value="1"/>
</dbReference>
<evidence type="ECO:0000256" key="5">
    <source>
        <dbReference type="ARBA" id="ARBA00022777"/>
    </source>
</evidence>
<proteinExistence type="predicted"/>
<keyword evidence="3" id="KW-0808">Transferase</keyword>
<dbReference type="Gene3D" id="1.50.10.10">
    <property type="match status" value="1"/>
</dbReference>
<keyword evidence="6" id="KW-0067">ATP-binding</keyword>
<evidence type="ECO:0000256" key="1">
    <source>
        <dbReference type="ARBA" id="ARBA00012513"/>
    </source>
</evidence>
<dbReference type="InterPro" id="IPR011009">
    <property type="entry name" value="Kinase-like_dom_sf"/>
</dbReference>
<dbReference type="PANTHER" id="PTHR43289:SF6">
    <property type="entry name" value="SERINE_THREONINE-PROTEIN KINASE NEKL-3"/>
    <property type="match status" value="1"/>
</dbReference>
<sequence length="835" mass="88488">MIAEDAADADGARAAGAPRDDGERDDHARPWSRFDDPFVLAPGVSVDPVAALPLDLRERLGGDPSDYVVTRPRTRRPSTVVDRTLAGLLERFRSPTRIVDAVLIYTAADGGDPRAVLEAAFGPLSALVADRLLVPAGSDADRPVDPTFAPGADLAGLRIVEVVHVLDDTEVYRATGPDGTDVAVKIAGPAATAQILAALANEEAILRRLDGDVAPRLVRSGDVDDRPYLATVWLHGSDLYEAAAQVRALGGREARAELLALGERVIAAYARLHTHGLLHGDVHPRNIMVDATGHVTLLDLGLAVPVHSTRPALVGGIDMFQAPEIASAGAGSGSPVRPRPSVPAEIYALGVMLYQVLTGHPTHAFSLHRPEMIRQLTEDPPLPFARNGVTGMPAVEQVVLRALAKRPEDRWPSASELVRAFRAAGRADGDGGPTATRPGNDPDGAVRRWVDAGASAVDPPPPRTLPPPRASVVHGAAGLAYAVLRTARRSGRPTDLAGADLWATRAAGARRTDDGFWATDLGVEADTLGRTSLFHARAGVDVVQALVAHALGDTARQLTAVDAFLESTREPEHWDLLFGRAGLLLGATLLLDTCPPGDPAVRLRAQGDRLVGELWEMIDRQPPVAAGTELRLLGLGHGWAGLLYATLTWCEAADMPVPDGLPDRLEQLAALGRPDGRVLRWPRRNDDDVGSDLAASWCNGAAGHVHLWAAAHRRYGDDRSLDRALRSGWAVLEDPPRPTATLCCGAAGRAYALARLAREVDDERWLGRAAALLRRAPAPAADARPGGEPSPGPRYRAHSLLHGTVGTDLARADIAAGGVDGMPFVEREGWPAGGW</sequence>
<feature type="region of interest" description="Disordered" evidence="7">
    <location>
        <begin position="424"/>
        <end position="445"/>
    </location>
</feature>
<feature type="domain" description="Protein kinase" evidence="8">
    <location>
        <begin position="157"/>
        <end position="422"/>
    </location>
</feature>
<evidence type="ECO:0000256" key="6">
    <source>
        <dbReference type="ARBA" id="ARBA00022840"/>
    </source>
</evidence>
<dbReference type="EC" id="2.7.11.1" evidence="1"/>
<dbReference type="SUPFAM" id="SSF56112">
    <property type="entry name" value="Protein kinase-like (PK-like)"/>
    <property type="match status" value="1"/>
</dbReference>
<evidence type="ECO:0000313" key="9">
    <source>
        <dbReference type="EMBL" id="GGC99590.1"/>
    </source>
</evidence>
<dbReference type="InterPro" id="IPR000719">
    <property type="entry name" value="Prot_kinase_dom"/>
</dbReference>
<protein>
    <recommendedName>
        <fullName evidence="1">non-specific serine/threonine protein kinase</fullName>
        <ecNumber evidence="1">2.7.11.1</ecNumber>
    </recommendedName>
</protein>
<evidence type="ECO:0000313" key="10">
    <source>
        <dbReference type="Proteomes" id="UP000597761"/>
    </source>
</evidence>